<dbReference type="InterPro" id="IPR033452">
    <property type="entry name" value="GH30_C"/>
</dbReference>
<dbReference type="AlphaFoldDB" id="A0A1B6KF57"/>
<proteinExistence type="predicted"/>
<sequence>PGSRRVDVQSNQNYTSKGSTEPGVFQRIASHQFSEEENPKEKSEDTNSTTPVPTALPTFPPFPPVKVPEEVTCIATANSDNSSTIIVLNTKNEPVNVTIVDETVGSINTVVAAQTINTFVYWPNN</sequence>
<dbReference type="EMBL" id="GEBQ01029922">
    <property type="protein sequence ID" value="JAT10055.1"/>
    <property type="molecule type" value="Transcribed_RNA"/>
</dbReference>
<dbReference type="InterPro" id="IPR013780">
    <property type="entry name" value="Glyco_hydro_b"/>
</dbReference>
<evidence type="ECO:0000256" key="1">
    <source>
        <dbReference type="SAM" id="MobiDB-lite"/>
    </source>
</evidence>
<feature type="domain" description="Glycosyl hydrolase family 30 beta sandwich" evidence="2">
    <location>
        <begin position="69"/>
        <end position="119"/>
    </location>
</feature>
<feature type="compositionally biased region" description="Basic and acidic residues" evidence="1">
    <location>
        <begin position="33"/>
        <end position="45"/>
    </location>
</feature>
<protein>
    <recommendedName>
        <fullName evidence="2">Glycosyl hydrolase family 30 beta sandwich domain-containing protein</fullName>
    </recommendedName>
</protein>
<accession>A0A1B6KF57</accession>
<feature type="region of interest" description="Disordered" evidence="1">
    <location>
        <begin position="1"/>
        <end position="63"/>
    </location>
</feature>
<gene>
    <name evidence="3" type="ORF">g.38604</name>
</gene>
<feature type="compositionally biased region" description="Polar residues" evidence="1">
    <location>
        <begin position="8"/>
        <end position="19"/>
    </location>
</feature>
<reference evidence="3" key="1">
    <citation type="submission" date="2015-11" db="EMBL/GenBank/DDBJ databases">
        <title>De novo transcriptome assembly of four potential Pierce s Disease insect vectors from Arizona vineyards.</title>
        <authorList>
            <person name="Tassone E.E."/>
        </authorList>
    </citation>
    <scope>NUCLEOTIDE SEQUENCE</scope>
</reference>
<evidence type="ECO:0000259" key="2">
    <source>
        <dbReference type="Pfam" id="PF17189"/>
    </source>
</evidence>
<dbReference type="Gene3D" id="2.60.40.1180">
    <property type="entry name" value="Golgi alpha-mannosidase II"/>
    <property type="match status" value="1"/>
</dbReference>
<organism evidence="3">
    <name type="scientific">Graphocephala atropunctata</name>
    <dbReference type="NCBI Taxonomy" id="36148"/>
    <lineage>
        <taxon>Eukaryota</taxon>
        <taxon>Metazoa</taxon>
        <taxon>Ecdysozoa</taxon>
        <taxon>Arthropoda</taxon>
        <taxon>Hexapoda</taxon>
        <taxon>Insecta</taxon>
        <taxon>Pterygota</taxon>
        <taxon>Neoptera</taxon>
        <taxon>Paraneoptera</taxon>
        <taxon>Hemiptera</taxon>
        <taxon>Auchenorrhyncha</taxon>
        <taxon>Membracoidea</taxon>
        <taxon>Cicadellidae</taxon>
        <taxon>Cicadellinae</taxon>
        <taxon>Cicadellini</taxon>
        <taxon>Graphocephala</taxon>
    </lineage>
</organism>
<dbReference type="Pfam" id="PF17189">
    <property type="entry name" value="Glyco_hydro_30C"/>
    <property type="match status" value="1"/>
</dbReference>
<evidence type="ECO:0000313" key="3">
    <source>
        <dbReference type="EMBL" id="JAT10055.1"/>
    </source>
</evidence>
<feature type="non-terminal residue" evidence="3">
    <location>
        <position position="1"/>
    </location>
</feature>
<name>A0A1B6KF57_9HEMI</name>